<comment type="subcellular location">
    <subcellularLocation>
        <location evidence="1">Membrane</location>
        <topology evidence="1">Multi-pass membrane protein</topology>
    </subcellularLocation>
</comment>
<keyword evidence="3 6" id="KW-0812">Transmembrane</keyword>
<dbReference type="Gene3D" id="1.10.4160.10">
    <property type="entry name" value="Hydantoin permease"/>
    <property type="match status" value="1"/>
</dbReference>
<dbReference type="PANTHER" id="PTHR30618:SF0">
    <property type="entry name" value="PURINE-URACIL PERMEASE NCS1"/>
    <property type="match status" value="1"/>
</dbReference>
<feature type="transmembrane region" description="Helical" evidence="6">
    <location>
        <begin position="89"/>
        <end position="108"/>
    </location>
</feature>
<proteinExistence type="inferred from homology"/>
<evidence type="ECO:0000256" key="5">
    <source>
        <dbReference type="ARBA" id="ARBA00023136"/>
    </source>
</evidence>
<evidence type="ECO:0000256" key="2">
    <source>
        <dbReference type="ARBA" id="ARBA00008974"/>
    </source>
</evidence>
<dbReference type="InterPro" id="IPR001248">
    <property type="entry name" value="Pur-cyt_permease"/>
</dbReference>
<evidence type="ECO:0000256" key="3">
    <source>
        <dbReference type="ARBA" id="ARBA00022692"/>
    </source>
</evidence>
<dbReference type="AlphaFoldDB" id="W4RNE0"/>
<dbReference type="eggNOG" id="COG1953">
    <property type="taxonomic scope" value="Bacteria"/>
</dbReference>
<feature type="transmembrane region" description="Helical" evidence="6">
    <location>
        <begin position="62"/>
        <end position="83"/>
    </location>
</feature>
<comment type="caution">
    <text evidence="7">The sequence shown here is derived from an EMBL/GenBank/DDBJ whole genome shotgun (WGS) entry which is preliminary data.</text>
</comment>
<accession>W4RNE0</accession>
<dbReference type="EMBL" id="BAUW01000026">
    <property type="protein sequence ID" value="GAE45652.1"/>
    <property type="molecule type" value="Genomic_DNA"/>
</dbReference>
<gene>
    <name evidence="7" type="ORF">JCM21738_2478</name>
</gene>
<dbReference type="GO" id="GO:0005886">
    <property type="term" value="C:plasma membrane"/>
    <property type="evidence" value="ECO:0007669"/>
    <property type="project" value="TreeGrafter"/>
</dbReference>
<keyword evidence="4 6" id="KW-1133">Transmembrane helix</keyword>
<dbReference type="Pfam" id="PF02133">
    <property type="entry name" value="Transp_cyt_pur"/>
    <property type="match status" value="1"/>
</dbReference>
<evidence type="ECO:0000256" key="4">
    <source>
        <dbReference type="ARBA" id="ARBA00022989"/>
    </source>
</evidence>
<dbReference type="Proteomes" id="UP000018949">
    <property type="component" value="Unassembled WGS sequence"/>
</dbReference>
<organism evidence="7 8">
    <name type="scientific">Mesobacillus boroniphilus JCM 21738</name>
    <dbReference type="NCBI Taxonomy" id="1294265"/>
    <lineage>
        <taxon>Bacteria</taxon>
        <taxon>Bacillati</taxon>
        <taxon>Bacillota</taxon>
        <taxon>Bacilli</taxon>
        <taxon>Bacillales</taxon>
        <taxon>Bacillaceae</taxon>
        <taxon>Mesobacillus</taxon>
    </lineage>
</organism>
<name>W4RNE0_9BACI</name>
<evidence type="ECO:0000313" key="8">
    <source>
        <dbReference type="Proteomes" id="UP000018949"/>
    </source>
</evidence>
<keyword evidence="5 6" id="KW-0472">Membrane</keyword>
<feature type="transmembrane region" description="Helical" evidence="6">
    <location>
        <begin position="12"/>
        <end position="42"/>
    </location>
</feature>
<evidence type="ECO:0000256" key="1">
    <source>
        <dbReference type="ARBA" id="ARBA00004141"/>
    </source>
</evidence>
<evidence type="ECO:0000313" key="7">
    <source>
        <dbReference type="EMBL" id="GAE45652.1"/>
    </source>
</evidence>
<sequence length="154" mass="17254">MAGIVGIIVQPWSLFGIIIPALLVIGGILSAIVGILFTDYYILRKRRVNVQELYEEHGQFRYLNGFNMAGMIAWILGGAAAYMMPSYSFIVGFAVGAIAYYVLAKYWWFEKYKQAEIEDPSDEKYLGITVGRDWSIEEGVETVVVPEATNPINT</sequence>
<reference evidence="7 8" key="1">
    <citation type="submission" date="2013-12" db="EMBL/GenBank/DDBJ databases">
        <title>NBRP : Genome information of microbial organism related human and environment.</title>
        <authorList>
            <person name="Hattori M."/>
            <person name="Oshima K."/>
            <person name="Inaba H."/>
            <person name="Suda W."/>
            <person name="Sakamoto M."/>
            <person name="Iino T."/>
            <person name="Kitahara M."/>
            <person name="Oshida Y."/>
            <person name="Iida T."/>
            <person name="Kudo T."/>
            <person name="Itoh T."/>
            <person name="Ahmed I."/>
            <person name="Ohkuma M."/>
        </authorList>
    </citation>
    <scope>NUCLEOTIDE SEQUENCE [LARGE SCALE GENOMIC DNA]</scope>
    <source>
        <strain evidence="7 8">JCM 21738</strain>
    </source>
</reference>
<evidence type="ECO:0000256" key="6">
    <source>
        <dbReference type="SAM" id="Phobius"/>
    </source>
</evidence>
<dbReference type="PANTHER" id="PTHR30618">
    <property type="entry name" value="NCS1 FAMILY PURINE/PYRIMIDINE TRANSPORTER"/>
    <property type="match status" value="1"/>
</dbReference>
<keyword evidence="8" id="KW-1185">Reference proteome</keyword>
<comment type="similarity">
    <text evidence="2">Belongs to the purine-cytosine permease (2.A.39) family.</text>
</comment>
<dbReference type="InterPro" id="IPR045225">
    <property type="entry name" value="Uracil/uridine/allantoin_perm"/>
</dbReference>
<dbReference type="GO" id="GO:0015205">
    <property type="term" value="F:nucleobase transmembrane transporter activity"/>
    <property type="evidence" value="ECO:0007669"/>
    <property type="project" value="TreeGrafter"/>
</dbReference>
<protein>
    <submittedName>
        <fullName evidence="7">Possible pyrimidine permease in reductive pathway</fullName>
    </submittedName>
</protein>